<dbReference type="PANTHER" id="PTHR45950:SF7">
    <property type="entry name" value="HOMEOBOX-LEUCINE ZIPPER PROTEIN ATHB-14"/>
    <property type="match status" value="1"/>
</dbReference>
<gene>
    <name evidence="4" type="primary">LOC107011666</name>
</gene>
<evidence type="ECO:0000259" key="2">
    <source>
        <dbReference type="Pfam" id="PF08670"/>
    </source>
</evidence>
<evidence type="ECO:0000256" key="1">
    <source>
        <dbReference type="ARBA" id="ARBA00023242"/>
    </source>
</evidence>
<reference evidence="3" key="1">
    <citation type="journal article" date="2014" name="Nat. Genet.">
        <title>The genome of the stress-tolerant wild tomato species Solanum pennellii.</title>
        <authorList>
            <person name="Bolger A."/>
            <person name="Scossa F."/>
            <person name="Bolger M.E."/>
            <person name="Lanz C."/>
            <person name="Maumus F."/>
            <person name="Tohge T."/>
            <person name="Quesneville H."/>
            <person name="Alseekh S."/>
            <person name="Sorensen I."/>
            <person name="Lichtenstein G."/>
            <person name="Fich E.A."/>
            <person name="Conte M."/>
            <person name="Keller H."/>
            <person name="Schneeberger K."/>
            <person name="Schwacke R."/>
            <person name="Ofner I."/>
            <person name="Vrebalov J."/>
            <person name="Xu Y."/>
            <person name="Osorio S."/>
            <person name="Aflitos S.A."/>
            <person name="Schijlen E."/>
            <person name="Jimenez-Gomez J.M."/>
            <person name="Ryngajllo M."/>
            <person name="Kimura S."/>
            <person name="Kumar R."/>
            <person name="Koenig D."/>
            <person name="Headland L.R."/>
            <person name="Maloof J.N."/>
            <person name="Sinha N."/>
            <person name="van Ham R.C."/>
            <person name="Lankhorst R.K."/>
            <person name="Mao L."/>
            <person name="Vogel A."/>
            <person name="Arsova B."/>
            <person name="Panstruga R."/>
            <person name="Fei Z."/>
            <person name="Rose J.K."/>
            <person name="Zamir D."/>
            <person name="Carrari F."/>
            <person name="Giovannoni J.J."/>
            <person name="Weigel D."/>
            <person name="Usadel B."/>
            <person name="Fernie A.R."/>
        </authorList>
    </citation>
    <scope>NUCLEOTIDE SEQUENCE [LARGE SCALE GENOMIC DNA]</scope>
    <source>
        <strain evidence="3">cv. LA0716</strain>
    </source>
</reference>
<dbReference type="PANTHER" id="PTHR45950">
    <property type="entry name" value="HOMEOBOX-LEUCINE ZIPPER PROTEIN ATHB-14"/>
    <property type="match status" value="1"/>
</dbReference>
<dbReference type="Pfam" id="PF08670">
    <property type="entry name" value="MEKHLA"/>
    <property type="match status" value="1"/>
</dbReference>
<dbReference type="InterPro" id="IPR044830">
    <property type="entry name" value="HD-Zip_III"/>
</dbReference>
<organism evidence="3 4">
    <name type="scientific">Solanum pennellii</name>
    <name type="common">Tomato</name>
    <name type="synonym">Lycopersicon pennellii</name>
    <dbReference type="NCBI Taxonomy" id="28526"/>
    <lineage>
        <taxon>Eukaryota</taxon>
        <taxon>Viridiplantae</taxon>
        <taxon>Streptophyta</taxon>
        <taxon>Embryophyta</taxon>
        <taxon>Tracheophyta</taxon>
        <taxon>Spermatophyta</taxon>
        <taxon>Magnoliopsida</taxon>
        <taxon>eudicotyledons</taxon>
        <taxon>Gunneridae</taxon>
        <taxon>Pentapetalae</taxon>
        <taxon>asterids</taxon>
        <taxon>lamiids</taxon>
        <taxon>Solanales</taxon>
        <taxon>Solanaceae</taxon>
        <taxon>Solanoideae</taxon>
        <taxon>Solaneae</taxon>
        <taxon>Solanum</taxon>
        <taxon>Solanum subgen. Lycopersicon</taxon>
    </lineage>
</organism>
<keyword evidence="3" id="KW-1185">Reference proteome</keyword>
<dbReference type="Proteomes" id="UP000694930">
    <property type="component" value="Chromosome 1"/>
</dbReference>
<dbReference type="GeneID" id="107011666"/>
<sequence length="106" mass="12351">MLETTLLALEDIMLDKIVDEAGRKVLLSEFSKIMQQGFAYLLEGIFVSSMGRPILYEQAIAWKVLNGEYNFQFRCANRETMELYSRAKAQQEEILYLREQIALARH</sequence>
<evidence type="ECO:0000313" key="3">
    <source>
        <dbReference type="Proteomes" id="UP000694930"/>
    </source>
</evidence>
<reference evidence="4" key="2">
    <citation type="submission" date="2025-08" db="UniProtKB">
        <authorList>
            <consortium name="RefSeq"/>
        </authorList>
    </citation>
    <scope>IDENTIFICATION</scope>
</reference>
<dbReference type="InterPro" id="IPR013978">
    <property type="entry name" value="MEKHLA"/>
</dbReference>
<feature type="domain" description="MEKHLA" evidence="2">
    <location>
        <begin position="1"/>
        <end position="73"/>
    </location>
</feature>
<dbReference type="RefSeq" id="XP_027770138.1">
    <property type="nucleotide sequence ID" value="XM_027914337.1"/>
</dbReference>
<protein>
    <submittedName>
        <fullName evidence="4">Homeobox-leucine zipper protein HOX32-like</fullName>
    </submittedName>
</protein>
<accession>A0ABM1V320</accession>
<evidence type="ECO:0000313" key="4">
    <source>
        <dbReference type="RefSeq" id="XP_027770138.1"/>
    </source>
</evidence>
<keyword evidence="1" id="KW-0539">Nucleus</keyword>
<proteinExistence type="predicted"/>
<name>A0ABM1V320_SOLPN</name>